<dbReference type="EMBL" id="JAATJC010000001">
    <property type="protein sequence ID" value="NJC06191.1"/>
    <property type="molecule type" value="Genomic_DNA"/>
</dbReference>
<dbReference type="Proteomes" id="UP000558192">
    <property type="component" value="Unassembled WGS sequence"/>
</dbReference>
<organism evidence="1 2">
    <name type="scientific">Sphingomonas kaistensis</name>
    <dbReference type="NCBI Taxonomy" id="298708"/>
    <lineage>
        <taxon>Bacteria</taxon>
        <taxon>Pseudomonadati</taxon>
        <taxon>Pseudomonadota</taxon>
        <taxon>Alphaproteobacteria</taxon>
        <taxon>Sphingomonadales</taxon>
        <taxon>Sphingomonadaceae</taxon>
        <taxon>Sphingomonas</taxon>
    </lineage>
</organism>
<dbReference type="RefSeq" id="WP_168069217.1">
    <property type="nucleotide sequence ID" value="NZ_JAATJC010000001.1"/>
</dbReference>
<sequence length="46" mass="5090">MLQSKADRCRRLAAGISDRQAADVLKGMAQSYQEAADRLGVPDRNR</sequence>
<dbReference type="AlphaFoldDB" id="A0A7X5Y9U9"/>
<keyword evidence="2" id="KW-1185">Reference proteome</keyword>
<name>A0A7X5Y9U9_9SPHN</name>
<protein>
    <submittedName>
        <fullName evidence="1">Uncharacterized protein</fullName>
    </submittedName>
</protein>
<comment type="caution">
    <text evidence="1">The sequence shown here is derived from an EMBL/GenBank/DDBJ whole genome shotgun (WGS) entry which is preliminary data.</text>
</comment>
<reference evidence="1 2" key="1">
    <citation type="submission" date="2020-03" db="EMBL/GenBank/DDBJ databases">
        <title>Genomic Encyclopedia of Type Strains, Phase IV (KMG-IV): sequencing the most valuable type-strain genomes for metagenomic binning, comparative biology and taxonomic classification.</title>
        <authorList>
            <person name="Goeker M."/>
        </authorList>
    </citation>
    <scope>NUCLEOTIDE SEQUENCE [LARGE SCALE GENOMIC DNA]</scope>
    <source>
        <strain evidence="1 2">DSM 16846</strain>
    </source>
</reference>
<gene>
    <name evidence="1" type="ORF">GGQ97_001984</name>
</gene>
<accession>A0A7X5Y9U9</accession>
<evidence type="ECO:0000313" key="2">
    <source>
        <dbReference type="Proteomes" id="UP000558192"/>
    </source>
</evidence>
<evidence type="ECO:0000313" key="1">
    <source>
        <dbReference type="EMBL" id="NJC06191.1"/>
    </source>
</evidence>
<proteinExistence type="predicted"/>